<sequence>MKIVETAEFVNEVVQECLKWGFFDSELYDNYGILTSKGFQKRFLLAVNRRKGVIIKTEYNLTDEVNVDNNPVNDDINEEIEDINPTKEKKVKESKGNKDINVYQEILSYLNEKAGKNYSYKSAANKKLINGRMSEGRTVEDFKRVIDLKCEQWLKDEKMCEYLRPATLFAQKNFENYVNQGSIKKQMMPADPRDKEIKFSKWIANGGDPDAFDWSG</sequence>
<protein>
    <submittedName>
        <fullName evidence="3">DUF4373 domain-containing protein</fullName>
    </submittedName>
</protein>
<dbReference type="NCBIfam" id="TIGR02220">
    <property type="entry name" value="phg_TIGR02220"/>
    <property type="match status" value="1"/>
</dbReference>
<dbReference type="InterPro" id="IPR025400">
    <property type="entry name" value="Lin1244/Lin1753-like_N"/>
</dbReference>
<dbReference type="InterPro" id="IPR011741">
    <property type="entry name" value="Phg_2220_C"/>
</dbReference>
<accession>A0A3S2TX89</accession>
<dbReference type="Pfam" id="PF14297">
    <property type="entry name" value="Lin1244_N"/>
    <property type="match status" value="1"/>
</dbReference>
<gene>
    <name evidence="3" type="ORF">EM808_04185</name>
</gene>
<organism evidence="3 4">
    <name type="scientific">Niallia taxi</name>
    <dbReference type="NCBI Taxonomy" id="2499688"/>
    <lineage>
        <taxon>Bacteria</taxon>
        <taxon>Bacillati</taxon>
        <taxon>Bacillota</taxon>
        <taxon>Bacilli</taxon>
        <taxon>Bacillales</taxon>
        <taxon>Bacillaceae</taxon>
        <taxon>Niallia</taxon>
    </lineage>
</organism>
<evidence type="ECO:0000313" key="3">
    <source>
        <dbReference type="EMBL" id="RVT67842.1"/>
    </source>
</evidence>
<evidence type="ECO:0000259" key="2">
    <source>
        <dbReference type="Pfam" id="PF14297"/>
    </source>
</evidence>
<keyword evidence="4" id="KW-1185">Reference proteome</keyword>
<dbReference type="EMBL" id="RZTZ01000001">
    <property type="protein sequence ID" value="RVT67842.1"/>
    <property type="molecule type" value="Genomic_DNA"/>
</dbReference>
<evidence type="ECO:0000313" key="4">
    <source>
        <dbReference type="Proteomes" id="UP000288024"/>
    </source>
</evidence>
<proteinExistence type="predicted"/>
<dbReference type="Proteomes" id="UP000288024">
    <property type="component" value="Unassembled WGS sequence"/>
</dbReference>
<evidence type="ECO:0000259" key="1">
    <source>
        <dbReference type="Pfam" id="PF09524"/>
    </source>
</evidence>
<feature type="domain" description="Lin1244/Lin1753-like N-terminal" evidence="2">
    <location>
        <begin position="6"/>
        <end position="38"/>
    </location>
</feature>
<reference evidence="3 4" key="1">
    <citation type="submission" date="2019-01" db="EMBL/GenBank/DDBJ databases">
        <title>Bacillus sp. M5HDSG1-1, whole genome shotgun sequence.</title>
        <authorList>
            <person name="Tuo L."/>
        </authorList>
    </citation>
    <scope>NUCLEOTIDE SEQUENCE [LARGE SCALE GENOMIC DNA]</scope>
    <source>
        <strain evidence="3 4">M5HDSG1-1</strain>
    </source>
</reference>
<feature type="domain" description="Phage conserved hypothetical protein C-terminal" evidence="1">
    <location>
        <begin position="106"/>
        <end position="179"/>
    </location>
</feature>
<dbReference type="Pfam" id="PF09524">
    <property type="entry name" value="Phg_2220_C"/>
    <property type="match status" value="1"/>
</dbReference>
<name>A0A3S2TX89_9BACI</name>
<dbReference type="AlphaFoldDB" id="A0A3S2TX89"/>
<comment type="caution">
    <text evidence="3">The sequence shown here is derived from an EMBL/GenBank/DDBJ whole genome shotgun (WGS) entry which is preliminary data.</text>
</comment>